<name>A0AAV2PND5_MEGNR</name>
<dbReference type="PANTHER" id="PTHR12429">
    <property type="entry name" value="NEURALIZED"/>
    <property type="match status" value="1"/>
</dbReference>
<feature type="non-terminal residue" evidence="2">
    <location>
        <position position="1"/>
    </location>
</feature>
<protein>
    <recommendedName>
        <fullName evidence="1">NHR domain-containing protein</fullName>
    </recommendedName>
</protein>
<evidence type="ECO:0000259" key="1">
    <source>
        <dbReference type="PROSITE" id="PS51065"/>
    </source>
</evidence>
<dbReference type="SUPFAM" id="SSF69349">
    <property type="entry name" value="Phage fibre proteins"/>
    <property type="match status" value="1"/>
</dbReference>
<dbReference type="EMBL" id="CAXKWB010000812">
    <property type="protein sequence ID" value="CAL4062308.1"/>
    <property type="molecule type" value="Genomic_DNA"/>
</dbReference>
<gene>
    <name evidence="2" type="ORF">MNOR_LOCUS2607</name>
</gene>
<accession>A0AAV2PND5</accession>
<evidence type="ECO:0000313" key="3">
    <source>
        <dbReference type="Proteomes" id="UP001497623"/>
    </source>
</evidence>
<dbReference type="InterPro" id="IPR043136">
    <property type="entry name" value="B30.2/SPRY_sf"/>
</dbReference>
<dbReference type="Gene3D" id="2.60.120.920">
    <property type="match status" value="1"/>
</dbReference>
<dbReference type="AlphaFoldDB" id="A0AAV2PND5"/>
<reference evidence="2 3" key="1">
    <citation type="submission" date="2024-05" db="EMBL/GenBank/DDBJ databases">
        <authorList>
            <person name="Wallberg A."/>
        </authorList>
    </citation>
    <scope>NUCLEOTIDE SEQUENCE [LARGE SCALE GENOMIC DNA]</scope>
</reference>
<feature type="domain" description="NHR" evidence="1">
    <location>
        <begin position="1"/>
        <end position="122"/>
    </location>
</feature>
<dbReference type="Proteomes" id="UP001497623">
    <property type="component" value="Unassembled WGS sequence"/>
</dbReference>
<comment type="caution">
    <text evidence="2">The sequence shown here is derived from an EMBL/GenBank/DDBJ whole genome shotgun (WGS) entry which is preliminary data.</text>
</comment>
<proteinExistence type="predicted"/>
<sequence>VRLGQLNPHWPSSLMIGITTKHPEYHCMPNTALVLKENSWIIAGDSVFHNGFKSKCHYGPNLDSLQDKSGGNLVGIVVDIESRLHLLVNGIDQGVAATEIPSNVYVVIDVFGKCQEVHLQKPQIFQSLLPNGQVQNYQTTCVQNDQTTCVQNDQTTCVQNDQTKCVQNDQMTCVQNDKTTCFQNDKTTCVQNDKTTCVQNDQTKCVQNDQTKCVQNDQTTCVENDQATCVQNDQTTCVQNDQMMCSNIGRSLKPLGYLG</sequence>
<keyword evidence="3" id="KW-1185">Reference proteome</keyword>
<dbReference type="Pfam" id="PF22178">
    <property type="entry name" value="Gp5_trimer_C"/>
    <property type="match status" value="1"/>
</dbReference>
<feature type="non-terminal residue" evidence="2">
    <location>
        <position position="259"/>
    </location>
</feature>
<dbReference type="InterPro" id="IPR037962">
    <property type="entry name" value="Neuralized"/>
</dbReference>
<organism evidence="2 3">
    <name type="scientific">Meganyctiphanes norvegica</name>
    <name type="common">Northern krill</name>
    <name type="synonym">Thysanopoda norvegica</name>
    <dbReference type="NCBI Taxonomy" id="48144"/>
    <lineage>
        <taxon>Eukaryota</taxon>
        <taxon>Metazoa</taxon>
        <taxon>Ecdysozoa</taxon>
        <taxon>Arthropoda</taxon>
        <taxon>Crustacea</taxon>
        <taxon>Multicrustacea</taxon>
        <taxon>Malacostraca</taxon>
        <taxon>Eumalacostraca</taxon>
        <taxon>Eucarida</taxon>
        <taxon>Euphausiacea</taxon>
        <taxon>Euphausiidae</taxon>
        <taxon>Meganyctiphanes</taxon>
    </lineage>
</organism>
<dbReference type="GO" id="GO:0061630">
    <property type="term" value="F:ubiquitin protein ligase activity"/>
    <property type="evidence" value="ECO:0007669"/>
    <property type="project" value="TreeGrafter"/>
</dbReference>
<dbReference type="Pfam" id="PF07177">
    <property type="entry name" value="Neuralized"/>
    <property type="match status" value="1"/>
</dbReference>
<dbReference type="InterPro" id="IPR054030">
    <property type="entry name" value="Gp5_Vgr_C"/>
</dbReference>
<dbReference type="CDD" id="cd12887">
    <property type="entry name" value="SPRY_NHR_like"/>
    <property type="match status" value="1"/>
</dbReference>
<evidence type="ECO:0000313" key="2">
    <source>
        <dbReference type="EMBL" id="CAL4062308.1"/>
    </source>
</evidence>
<dbReference type="InterPro" id="IPR006573">
    <property type="entry name" value="NHR_dom"/>
</dbReference>
<dbReference type="PANTHER" id="PTHR12429:SF8">
    <property type="entry name" value="NEURALIZED-LIKE PROTEIN 2"/>
    <property type="match status" value="1"/>
</dbReference>
<dbReference type="PROSITE" id="PS51065">
    <property type="entry name" value="NHR"/>
    <property type="match status" value="1"/>
</dbReference>